<dbReference type="Proteomes" id="UP000239759">
    <property type="component" value="Unassembled WGS sequence"/>
</dbReference>
<reference evidence="2 3" key="1">
    <citation type="submission" date="2018-02" db="EMBL/GenBank/DDBJ databases">
        <title>Comparative analysis of genomes of three Brevibacillus laterosporus strains producers of potent antimicrobials isolated from silage.</title>
        <authorList>
            <person name="Kojic M."/>
            <person name="Miljkovic M."/>
            <person name="Studholme D."/>
            <person name="Filipic B."/>
        </authorList>
    </citation>
    <scope>NUCLEOTIDE SEQUENCE [LARGE SCALE GENOMIC DNA]</scope>
    <source>
        <strain evidence="2 3">BGSP11</strain>
    </source>
</reference>
<dbReference type="InterPro" id="IPR001584">
    <property type="entry name" value="Integrase_cat-core"/>
</dbReference>
<proteinExistence type="predicted"/>
<dbReference type="AlphaFoldDB" id="A0AAP8QCV1"/>
<organism evidence="2 3">
    <name type="scientific">Brevibacillus laterosporus</name>
    <name type="common">Bacillus laterosporus</name>
    <dbReference type="NCBI Taxonomy" id="1465"/>
    <lineage>
        <taxon>Bacteria</taxon>
        <taxon>Bacillati</taxon>
        <taxon>Bacillota</taxon>
        <taxon>Bacilli</taxon>
        <taxon>Bacillales</taxon>
        <taxon>Paenibacillaceae</taxon>
        <taxon>Brevibacillus</taxon>
    </lineage>
</organism>
<dbReference type="Gene3D" id="3.30.420.10">
    <property type="entry name" value="Ribonuclease H-like superfamily/Ribonuclease H"/>
    <property type="match status" value="1"/>
</dbReference>
<dbReference type="InterPro" id="IPR012337">
    <property type="entry name" value="RNaseH-like_sf"/>
</dbReference>
<accession>A0AAP8QCV1</accession>
<dbReference type="GO" id="GO:0015074">
    <property type="term" value="P:DNA integration"/>
    <property type="evidence" value="ECO:0007669"/>
    <property type="project" value="InterPro"/>
</dbReference>
<dbReference type="SUPFAM" id="SSF53098">
    <property type="entry name" value="Ribonuclease H-like"/>
    <property type="match status" value="1"/>
</dbReference>
<evidence type="ECO:0000313" key="3">
    <source>
        <dbReference type="Proteomes" id="UP000239759"/>
    </source>
</evidence>
<dbReference type="PROSITE" id="PS50994">
    <property type="entry name" value="INTEGRASE"/>
    <property type="match status" value="1"/>
</dbReference>
<dbReference type="InterPro" id="IPR015378">
    <property type="entry name" value="Transposase-like_Mu_C"/>
</dbReference>
<dbReference type="Pfam" id="PF09299">
    <property type="entry name" value="Mu-transpos_C"/>
    <property type="match status" value="1"/>
</dbReference>
<protein>
    <recommendedName>
        <fullName evidence="1">Integrase catalytic domain-containing protein</fullName>
    </recommendedName>
</protein>
<dbReference type="InterPro" id="IPR036397">
    <property type="entry name" value="RNaseH_sf"/>
</dbReference>
<feature type="domain" description="Integrase catalytic" evidence="1">
    <location>
        <begin position="303"/>
        <end position="510"/>
    </location>
</feature>
<sequence>MTFNELKLNAELIYFGRKYVVLSIYPPNVVIKRVEGDGESIEINFVELVTNPSFKAGKTMLKEIERDNTKFMSLLDSLSEAHRKKVSERLQMIKALLVLERVKRHDIRAMYEFMMYHRDYLSDGQTLNELTQEELIRKISQRYSAVDEDGGKTKGASVRTIKRLLSAYRQAESEDEKRGEEGLISRAGGGYVSRTDNKQLVICHPKKPDEVLQVLDVRIDEKYISIIKEVIEKEFLNLKRMTKQAFYESVALRCTRQGIEEPKRITLLKLLDRIDSQIKVRMRDGSKAAKKFDDLIRGFSNEEAQYPLHIVEIDHTELDIDVIDGNSGLVIGRPWITLGIDVYSRMVWCMYVSFEPPSANVVRKAIQQGVFFKRVKEKYDLFNEWEVFGIPTVILLDNGKEFRSVAVRRIINETLKSNVRYRPRKTPEYGAAIERLFGTLNSKLIHRLDGTRKSSVSDLGEYKPDEEAVFTVEDIRELLTMYIVEHYHMEPHRGLPLNANRPITRFVDGLKKVGYPDFVSPEEEEMYAIELLPVATKPYTRDGVRIDNRLYKLDKLSHLIGPRTTKYKVKYDIDDISRVYIQPPNSTEYIEVPAVLPPAEELEGMNAYTYKVICEISKEEATEKANKIPGTKMIRHAKVKLQQRVQEKIKSGRKARQLAQRAKMEITVGQPHPLTLSKRTPSLEQLADAVKLEAKRRKEGVVEHE</sequence>
<dbReference type="EMBL" id="PRKQ01000019">
    <property type="protein sequence ID" value="PPA93934.1"/>
    <property type="molecule type" value="Genomic_DNA"/>
</dbReference>
<evidence type="ECO:0000259" key="1">
    <source>
        <dbReference type="PROSITE" id="PS50994"/>
    </source>
</evidence>
<dbReference type="GO" id="GO:0003676">
    <property type="term" value="F:nucleic acid binding"/>
    <property type="evidence" value="ECO:0007669"/>
    <property type="project" value="InterPro"/>
</dbReference>
<gene>
    <name evidence="2" type="ORF">C4A77_15860</name>
</gene>
<name>A0AAP8QCV1_BRELA</name>
<evidence type="ECO:0000313" key="2">
    <source>
        <dbReference type="EMBL" id="PPA93934.1"/>
    </source>
</evidence>
<dbReference type="RefSeq" id="WP_104032502.1">
    <property type="nucleotide sequence ID" value="NZ_PRKR01000010.1"/>
</dbReference>
<comment type="caution">
    <text evidence="2">The sequence shown here is derived from an EMBL/GenBank/DDBJ whole genome shotgun (WGS) entry which is preliminary data.</text>
</comment>